<gene>
    <name evidence="1" type="ORF">BX611_2797</name>
</gene>
<dbReference type="RefSeq" id="WP_115882373.1">
    <property type="nucleotide sequence ID" value="NZ_QTTQ01000012.1"/>
</dbReference>
<sequence>MNLPYIESKEFTGIDYNLEAFTKAEYDNCTFINCNFSNLDLSNYQFVECSFIDCNLSLCILKNTGLKELHFEKCKMVGINFNEVDPFLLQLKFTNCQLNLASFYKLKLKNSVFKNCSLNETDFNETDLTNALFNNCDFKLAIFDKTILEKADLSSSFHYAIDPEKNNIKKAKFSKEGLAGLLEKHQLIIT</sequence>
<protein>
    <submittedName>
        <fullName evidence="1">Uncharacterized protein YjbI with pentapeptide repeats</fullName>
    </submittedName>
</protein>
<dbReference type="Proteomes" id="UP000256429">
    <property type="component" value="Unassembled WGS sequence"/>
</dbReference>
<dbReference type="InterPro" id="IPR001646">
    <property type="entry name" value="5peptide_repeat"/>
</dbReference>
<organism evidence="1 2">
    <name type="scientific">Lutibacter oceani</name>
    <dbReference type="NCBI Taxonomy" id="1853311"/>
    <lineage>
        <taxon>Bacteria</taxon>
        <taxon>Pseudomonadati</taxon>
        <taxon>Bacteroidota</taxon>
        <taxon>Flavobacteriia</taxon>
        <taxon>Flavobacteriales</taxon>
        <taxon>Flavobacteriaceae</taxon>
        <taxon>Lutibacter</taxon>
    </lineage>
</organism>
<evidence type="ECO:0000313" key="2">
    <source>
        <dbReference type="Proteomes" id="UP000256429"/>
    </source>
</evidence>
<dbReference type="PANTHER" id="PTHR42999:SF1">
    <property type="entry name" value="PENTAPEPTIDE REPEAT-CONTAINING PROTEIN"/>
    <property type="match status" value="1"/>
</dbReference>
<reference evidence="1 2" key="1">
    <citation type="submission" date="2018-08" db="EMBL/GenBank/DDBJ databases">
        <title>Genomic Encyclopedia of Type Strains, Phase III (KMG-III): the genomes of soil and plant-associated and newly described type strains.</title>
        <authorList>
            <person name="Whitman W."/>
        </authorList>
    </citation>
    <scope>NUCLEOTIDE SEQUENCE [LARGE SCALE GENOMIC DNA]</scope>
    <source>
        <strain evidence="1 2">325-5</strain>
    </source>
</reference>
<dbReference type="Gene3D" id="2.160.20.80">
    <property type="entry name" value="E3 ubiquitin-protein ligase SopA"/>
    <property type="match status" value="1"/>
</dbReference>
<name>A0A3D9RJI8_9FLAO</name>
<keyword evidence="2" id="KW-1185">Reference proteome</keyword>
<dbReference type="EMBL" id="QTTQ01000012">
    <property type="protein sequence ID" value="REE79897.1"/>
    <property type="molecule type" value="Genomic_DNA"/>
</dbReference>
<dbReference type="AlphaFoldDB" id="A0A3D9RJI8"/>
<comment type="caution">
    <text evidence="1">The sequence shown here is derived from an EMBL/GenBank/DDBJ whole genome shotgun (WGS) entry which is preliminary data.</text>
</comment>
<dbReference type="InterPro" id="IPR052949">
    <property type="entry name" value="PA_immunity-related"/>
</dbReference>
<dbReference type="SUPFAM" id="SSF141571">
    <property type="entry name" value="Pentapeptide repeat-like"/>
    <property type="match status" value="1"/>
</dbReference>
<dbReference type="OrthoDB" id="67652at2"/>
<evidence type="ECO:0000313" key="1">
    <source>
        <dbReference type="EMBL" id="REE79897.1"/>
    </source>
</evidence>
<dbReference type="PANTHER" id="PTHR42999">
    <property type="entry name" value="ANTIBIOTIC RESISTANCE PROTEIN MCBG"/>
    <property type="match status" value="1"/>
</dbReference>
<accession>A0A3D9RJI8</accession>
<proteinExistence type="predicted"/>
<dbReference type="Pfam" id="PF13599">
    <property type="entry name" value="Pentapeptide_4"/>
    <property type="match status" value="2"/>
</dbReference>